<dbReference type="GO" id="GO:0046872">
    <property type="term" value="F:metal ion binding"/>
    <property type="evidence" value="ECO:0007669"/>
    <property type="project" value="UniProtKB-KW"/>
</dbReference>
<dbReference type="InterPro" id="IPR036412">
    <property type="entry name" value="HAD-like_sf"/>
</dbReference>
<evidence type="ECO:0000256" key="3">
    <source>
        <dbReference type="ARBA" id="ARBA00022801"/>
    </source>
</evidence>
<dbReference type="PANTHER" id="PTHR20889:SF12">
    <property type="entry name" value="LP01149P"/>
    <property type="match status" value="1"/>
</dbReference>
<keyword evidence="2 7" id="KW-0479">Metal-binding</keyword>
<keyword evidence="4 7" id="KW-0460">Magnesium</keyword>
<feature type="binding site" evidence="7">
    <location>
        <position position="12"/>
    </location>
    <ligand>
        <name>Mg(2+)</name>
        <dbReference type="ChEBI" id="CHEBI:18420"/>
    </ligand>
</feature>
<dbReference type="SUPFAM" id="SSF56784">
    <property type="entry name" value="HAD-like"/>
    <property type="match status" value="1"/>
</dbReference>
<feature type="binding site" evidence="6">
    <location>
        <position position="102"/>
    </location>
    <ligand>
        <name>substrate</name>
    </ligand>
</feature>
<dbReference type="Pfam" id="PF06888">
    <property type="entry name" value="Put_Phosphatase"/>
    <property type="match status" value="1"/>
</dbReference>
<dbReference type="Gene3D" id="3.40.50.1000">
    <property type="entry name" value="HAD superfamily/HAD-like"/>
    <property type="match status" value="1"/>
</dbReference>
<dbReference type="PIRSF" id="PIRSF031051">
    <property type="entry name" value="PyrdxlP_Pase_PHOSPHO2"/>
    <property type="match status" value="1"/>
</dbReference>
<evidence type="ECO:0000256" key="1">
    <source>
        <dbReference type="ARBA" id="ARBA00001946"/>
    </source>
</evidence>
<comment type="caution">
    <text evidence="8">The sequence shown here is derived from an EMBL/GenBank/DDBJ whole genome shotgun (WGS) entry which is preliminary data.</text>
</comment>
<comment type="cofactor">
    <cofactor evidence="1 7">
        <name>Mg(2+)</name>
        <dbReference type="ChEBI" id="CHEBI:18420"/>
    </cofactor>
</comment>
<dbReference type="InterPro" id="IPR006384">
    <property type="entry name" value="HAD_hydro_PyrdxlP_Pase-like"/>
</dbReference>
<dbReference type="InterPro" id="IPR023214">
    <property type="entry name" value="HAD_sf"/>
</dbReference>
<dbReference type="NCBIfam" id="TIGR01488">
    <property type="entry name" value="HAD-SF-IB"/>
    <property type="match status" value="1"/>
</dbReference>
<dbReference type="NCBIfam" id="TIGR01489">
    <property type="entry name" value="DKMTPPase-SF"/>
    <property type="match status" value="1"/>
</dbReference>
<gene>
    <name evidence="8" type="ORF">AB1Y20_003457</name>
</gene>
<evidence type="ECO:0000256" key="2">
    <source>
        <dbReference type="ARBA" id="ARBA00022723"/>
    </source>
</evidence>
<sequence length="255" mass="27785">MAGRLLVVWDFDWSLVNENSDTWVIKECDPSGQVMKLVRDECKQPGYSWTRAMDNACDSLHRLGKTSDDIAKALRAIPVLPGALAALRAAHEGGAELRILSDANTVYIETILAHLGIAQYFRPGAIVTNDGRYDGSGRLRVSPHQPVDAPHSCARCPANLCKGAILKRWLVESGARCAYVGDGRNDFCPATELQRGDFLLARMPPHDGLLSRCKQDPKAVAATVVEWSEAQDGKALHDGMVRFLQAASGKPPSRP</sequence>
<keyword evidence="3" id="KW-0378">Hydrolase</keyword>
<reference evidence="8 9" key="1">
    <citation type="journal article" date="2024" name="Science">
        <title>Giant polyketide synthase enzymes in the biosynthesis of giant marine polyether toxins.</title>
        <authorList>
            <person name="Fallon T.R."/>
            <person name="Shende V.V."/>
            <person name="Wierzbicki I.H."/>
            <person name="Pendleton A.L."/>
            <person name="Watervoot N.F."/>
            <person name="Auber R.P."/>
            <person name="Gonzalez D.J."/>
            <person name="Wisecaver J.H."/>
            <person name="Moore B.S."/>
        </authorList>
    </citation>
    <scope>NUCLEOTIDE SEQUENCE [LARGE SCALE GENOMIC DNA]</scope>
    <source>
        <strain evidence="8 9">12B1</strain>
    </source>
</reference>
<feature type="binding site" evidence="7">
    <location>
        <position position="10"/>
    </location>
    <ligand>
        <name>Mg(2+)</name>
        <dbReference type="ChEBI" id="CHEBI:18420"/>
    </ligand>
</feature>
<feature type="binding site" evidence="6">
    <location>
        <position position="21"/>
    </location>
    <ligand>
        <name>substrate</name>
    </ligand>
</feature>
<accession>A0AB34JDG2</accession>
<feature type="active site" description="Nucleophile" evidence="5">
    <location>
        <position position="10"/>
    </location>
</feature>
<dbReference type="AlphaFoldDB" id="A0AB34JDG2"/>
<evidence type="ECO:0000313" key="8">
    <source>
        <dbReference type="EMBL" id="KAL1519197.1"/>
    </source>
</evidence>
<feature type="binding site" evidence="7">
    <location>
        <position position="182"/>
    </location>
    <ligand>
        <name>Mg(2+)</name>
        <dbReference type="ChEBI" id="CHEBI:18420"/>
    </ligand>
</feature>
<dbReference type="GO" id="GO:0016791">
    <property type="term" value="F:phosphatase activity"/>
    <property type="evidence" value="ECO:0007669"/>
    <property type="project" value="InterPro"/>
</dbReference>
<keyword evidence="9" id="KW-1185">Reference proteome</keyword>
<evidence type="ECO:0000256" key="4">
    <source>
        <dbReference type="ARBA" id="ARBA00022842"/>
    </source>
</evidence>
<feature type="active site" description="Proton donor" evidence="5">
    <location>
        <position position="12"/>
    </location>
</feature>
<evidence type="ECO:0000313" key="9">
    <source>
        <dbReference type="Proteomes" id="UP001515480"/>
    </source>
</evidence>
<evidence type="ECO:0000256" key="7">
    <source>
        <dbReference type="PIRSR" id="PIRSR031051-3"/>
    </source>
</evidence>
<proteinExistence type="predicted"/>
<evidence type="ECO:0000256" key="6">
    <source>
        <dbReference type="PIRSR" id="PIRSR031051-2"/>
    </source>
</evidence>
<dbReference type="EMBL" id="JBGBPQ010000010">
    <property type="protein sequence ID" value="KAL1519197.1"/>
    <property type="molecule type" value="Genomic_DNA"/>
</dbReference>
<protein>
    <submittedName>
        <fullName evidence="8">Uncharacterized protein</fullName>
    </submittedName>
</protein>
<dbReference type="Proteomes" id="UP001515480">
    <property type="component" value="Unassembled WGS sequence"/>
</dbReference>
<name>A0AB34JDG2_PRYPA</name>
<evidence type="ECO:0000256" key="5">
    <source>
        <dbReference type="PIRSR" id="PIRSR031051-1"/>
    </source>
</evidence>
<dbReference type="PANTHER" id="PTHR20889">
    <property type="entry name" value="PHOSPHATASE, ORPHAN 1, 2"/>
    <property type="match status" value="1"/>
</dbReference>
<dbReference type="InterPro" id="IPR016965">
    <property type="entry name" value="Pase_PHOSPHO-typ"/>
</dbReference>
<organism evidence="8 9">
    <name type="scientific">Prymnesium parvum</name>
    <name type="common">Toxic golden alga</name>
    <dbReference type="NCBI Taxonomy" id="97485"/>
    <lineage>
        <taxon>Eukaryota</taxon>
        <taxon>Haptista</taxon>
        <taxon>Haptophyta</taxon>
        <taxon>Prymnesiophyceae</taxon>
        <taxon>Prymnesiales</taxon>
        <taxon>Prymnesiaceae</taxon>
        <taxon>Prymnesium</taxon>
    </lineage>
</organism>